<dbReference type="AlphaFoldDB" id="A0AA43GX30"/>
<sequence>MATTKIYDLYPTNTQQLFHEITEREMRQVKARERSIITPIVTDVNEQSLANVLDQNLNNLLFNLRGQMNAALSNARMTVNEEFNLL</sequence>
<dbReference type="RefSeq" id="WP_280700495.1">
    <property type="nucleotide sequence ID" value="NZ_JANQDL010000039.1"/>
</dbReference>
<name>A0AA43GX30_9CYAN</name>
<evidence type="ECO:0000313" key="2">
    <source>
        <dbReference type="Proteomes" id="UP001159370"/>
    </source>
</evidence>
<evidence type="ECO:0000313" key="1">
    <source>
        <dbReference type="EMBL" id="MDH6063204.1"/>
    </source>
</evidence>
<dbReference type="Proteomes" id="UP001159370">
    <property type="component" value="Unassembled WGS sequence"/>
</dbReference>
<comment type="caution">
    <text evidence="1">The sequence shown here is derived from an EMBL/GenBank/DDBJ whole genome shotgun (WGS) entry which is preliminary data.</text>
</comment>
<protein>
    <submittedName>
        <fullName evidence="1">Uncharacterized protein</fullName>
    </submittedName>
</protein>
<proteinExistence type="predicted"/>
<reference evidence="1 2" key="1">
    <citation type="journal article" date="2023" name="J. Phycol.">
        <title>Chrysosporum ovalisporum is synonymous with the true-branching cyanobacterium Umezakia natans (Nostocales/Aphanizomenonaceae).</title>
        <authorList>
            <person name="McGregor G.B."/>
            <person name="Sendall B.C."/>
            <person name="Niiyama Y."/>
            <person name="Tuji A."/>
            <person name="Willis A."/>
        </authorList>
    </citation>
    <scope>NUCLEOTIDE SEQUENCE [LARGE SCALE GENOMIC DNA]</scope>
    <source>
        <strain evidence="1 2">FSS-62</strain>
    </source>
</reference>
<dbReference type="EMBL" id="JANQDL010000039">
    <property type="protein sequence ID" value="MDH6063204.1"/>
    <property type="molecule type" value="Genomic_DNA"/>
</dbReference>
<gene>
    <name evidence="1" type="ORF">NWP23_05270</name>
</gene>
<accession>A0AA43GX30</accession>
<organism evidence="1 2">
    <name type="scientific">Umezakia ovalisporum FSS-62</name>
    <dbReference type="NCBI Taxonomy" id="2971776"/>
    <lineage>
        <taxon>Bacteria</taxon>
        <taxon>Bacillati</taxon>
        <taxon>Cyanobacteriota</taxon>
        <taxon>Cyanophyceae</taxon>
        <taxon>Nostocales</taxon>
        <taxon>Nodulariaceae</taxon>
        <taxon>Umezakia</taxon>
    </lineage>
</organism>